<evidence type="ECO:0000313" key="2">
    <source>
        <dbReference type="EMBL" id="JAD27724.1"/>
    </source>
</evidence>
<evidence type="ECO:0000256" key="1">
    <source>
        <dbReference type="SAM" id="MobiDB-lite"/>
    </source>
</evidence>
<sequence>MHHAPPHASSTPALNFSCLHQAPLSRLPSRPR</sequence>
<organism evidence="2">
    <name type="scientific">Arundo donax</name>
    <name type="common">Giant reed</name>
    <name type="synonym">Donax arundinaceus</name>
    <dbReference type="NCBI Taxonomy" id="35708"/>
    <lineage>
        <taxon>Eukaryota</taxon>
        <taxon>Viridiplantae</taxon>
        <taxon>Streptophyta</taxon>
        <taxon>Embryophyta</taxon>
        <taxon>Tracheophyta</taxon>
        <taxon>Spermatophyta</taxon>
        <taxon>Magnoliopsida</taxon>
        <taxon>Liliopsida</taxon>
        <taxon>Poales</taxon>
        <taxon>Poaceae</taxon>
        <taxon>PACMAD clade</taxon>
        <taxon>Arundinoideae</taxon>
        <taxon>Arundineae</taxon>
        <taxon>Arundo</taxon>
    </lineage>
</organism>
<accession>A0A0A8YMB7</accession>
<proteinExistence type="predicted"/>
<dbReference type="AlphaFoldDB" id="A0A0A8YMB7"/>
<reference evidence="2" key="2">
    <citation type="journal article" date="2015" name="Data Brief">
        <title>Shoot transcriptome of the giant reed, Arundo donax.</title>
        <authorList>
            <person name="Barrero R.A."/>
            <person name="Guerrero F.D."/>
            <person name="Moolhuijzen P."/>
            <person name="Goolsby J.A."/>
            <person name="Tidwell J."/>
            <person name="Bellgard S.E."/>
            <person name="Bellgard M.I."/>
        </authorList>
    </citation>
    <scope>NUCLEOTIDE SEQUENCE</scope>
    <source>
        <tissue evidence="2">Shoot tissue taken approximately 20 cm above the soil surface</tissue>
    </source>
</reference>
<feature type="region of interest" description="Disordered" evidence="1">
    <location>
        <begin position="1"/>
        <end position="32"/>
    </location>
</feature>
<dbReference type="EMBL" id="GBRH01270171">
    <property type="protein sequence ID" value="JAD27724.1"/>
    <property type="molecule type" value="Transcribed_RNA"/>
</dbReference>
<name>A0A0A8YMB7_ARUDO</name>
<protein>
    <submittedName>
        <fullName evidence="2">Uncharacterized protein</fullName>
    </submittedName>
</protein>
<reference evidence="2" key="1">
    <citation type="submission" date="2014-09" db="EMBL/GenBank/DDBJ databases">
        <authorList>
            <person name="Magalhaes I.L.F."/>
            <person name="Oliveira U."/>
            <person name="Santos F.R."/>
            <person name="Vidigal T.H.D.A."/>
            <person name="Brescovit A.D."/>
            <person name="Santos A.J."/>
        </authorList>
    </citation>
    <scope>NUCLEOTIDE SEQUENCE</scope>
    <source>
        <tissue evidence="2">Shoot tissue taken approximately 20 cm above the soil surface</tissue>
    </source>
</reference>